<evidence type="ECO:0000256" key="1">
    <source>
        <dbReference type="ARBA" id="ARBA00006532"/>
    </source>
</evidence>
<dbReference type="STRING" id="1249627.D779_2843"/>
<keyword evidence="3" id="KW-1185">Reference proteome</keyword>
<dbReference type="AlphaFoldDB" id="W9VDP9"/>
<organism evidence="2 3">
    <name type="scientific">Imhoffiella purpurea</name>
    <dbReference type="NCBI Taxonomy" id="1249627"/>
    <lineage>
        <taxon>Bacteria</taxon>
        <taxon>Pseudomonadati</taxon>
        <taxon>Pseudomonadota</taxon>
        <taxon>Gammaproteobacteria</taxon>
        <taxon>Chromatiales</taxon>
        <taxon>Chromatiaceae</taxon>
        <taxon>Imhoffiella</taxon>
    </lineage>
</organism>
<proteinExistence type="inferred from homology"/>
<name>W9VDP9_9GAMM</name>
<accession>W9VDP9</accession>
<dbReference type="Proteomes" id="UP000019460">
    <property type="component" value="Unassembled WGS sequence"/>
</dbReference>
<dbReference type="Gene3D" id="3.30.1460.40">
    <property type="entry name" value="[NiFe]-hydrogenase assembly chaperone, HybE"/>
    <property type="match status" value="1"/>
</dbReference>
<dbReference type="InterPro" id="IPR023994">
    <property type="entry name" value="NiFe-hyd_HybE"/>
</dbReference>
<dbReference type="EMBL" id="AONC01000045">
    <property type="protein sequence ID" value="EXJ14172.1"/>
    <property type="molecule type" value="Genomic_DNA"/>
</dbReference>
<comment type="caution">
    <text evidence="2">The sequence shown here is derived from an EMBL/GenBank/DDBJ whole genome shotgun (WGS) entry which is preliminary data.</text>
</comment>
<dbReference type="InterPro" id="IPR038530">
    <property type="entry name" value="NiFe-hyd_HybE_sf"/>
</dbReference>
<evidence type="ECO:0000313" key="2">
    <source>
        <dbReference type="EMBL" id="EXJ14172.1"/>
    </source>
</evidence>
<protein>
    <submittedName>
        <fullName evidence="2">Uncharacterized protein</fullName>
    </submittedName>
</protein>
<reference evidence="2 3" key="1">
    <citation type="submission" date="2012-11" db="EMBL/GenBank/DDBJ databases">
        <title>Genome assembly of Thiorhodococcus sp. AK35.</title>
        <authorList>
            <person name="Nupur N."/>
            <person name="Khatri I."/>
            <person name="Subramanian S."/>
            <person name="Pinnaka A."/>
        </authorList>
    </citation>
    <scope>NUCLEOTIDE SEQUENCE [LARGE SCALE GENOMIC DNA]</scope>
    <source>
        <strain evidence="2 3">AK35</strain>
    </source>
</reference>
<gene>
    <name evidence="2" type="ORF">D779_2843</name>
</gene>
<dbReference type="RefSeq" id="WP_043755585.1">
    <property type="nucleotide sequence ID" value="NZ_AONC01000045.1"/>
</dbReference>
<sequence length="187" mass="21550">MVLESGWQTLGPDLTEDDEALSSMVLEVHRSLLEGPLAGDPSLNLALPIQPRALRRIEDWRVLLLLTPWMFARLLFPDRPLDIDIPPGWSAGERSDADYLVLGPMLSLELLGQVQRAHLNYHSRLGHYLLQPICLDLERYADPEAVFEDWNQVIRTRDENMEQARRDCAMQKEISRRELFRRLKPGA</sequence>
<comment type="similarity">
    <text evidence="1">Belongs to the HupJ family.</text>
</comment>
<dbReference type="OrthoDB" id="5764886at2"/>
<dbReference type="Pfam" id="PF11939">
    <property type="entry name" value="NiFe-hyd_HybE"/>
    <property type="match status" value="1"/>
</dbReference>
<evidence type="ECO:0000313" key="3">
    <source>
        <dbReference type="Proteomes" id="UP000019460"/>
    </source>
</evidence>
<dbReference type="eggNOG" id="ENOG5030NBS">
    <property type="taxonomic scope" value="Bacteria"/>
</dbReference>